<dbReference type="FunFam" id="3.90.550.10:FF:000122">
    <property type="entry name" value="Dolichol-phosphate mannosyltransferase subunit 1"/>
    <property type="match status" value="1"/>
</dbReference>
<sequence length="257" mass="28922">MTGLVRRSVAVVIPTYNEAENIGRVLESTFETFSSSKIDGWVIVVDDNSPDGTADIAGSLKERHDKIIVIKRPKKLGLGSAYRDGITLALEKLNVEYVAEMDADGSHPPERLPFMLDFLIKSGADCVVASRYVEGGGWGWESSIRTLVSRGANLLARLATGIKLKDMTSGYRLYRADALNRIKLDRLDPGYVFQVQIIYELVKKGFRVVEYPFVFMPRLGGKSKLGKAEFWRFFKWCIKTLMVRLFRTDMGINVITK</sequence>
<protein>
    <recommendedName>
        <fullName evidence="4">Glycosyltransferase 2-like domain-containing protein</fullName>
    </recommendedName>
</protein>
<keyword evidence="2" id="KW-0328">Glycosyltransferase</keyword>
<dbReference type="EMBL" id="NDWU01000003">
    <property type="protein sequence ID" value="PUA34122.1"/>
    <property type="molecule type" value="Genomic_DNA"/>
</dbReference>
<dbReference type="PANTHER" id="PTHR43398:SF1">
    <property type="entry name" value="DOLICHOL-PHOSPHATE MANNOSYLTRANSFERASE SUBUNIT 1"/>
    <property type="match status" value="1"/>
</dbReference>
<accession>A0A2R7YB61</accession>
<keyword evidence="3" id="KW-0808">Transferase</keyword>
<dbReference type="InterPro" id="IPR001173">
    <property type="entry name" value="Glyco_trans_2-like"/>
</dbReference>
<evidence type="ECO:0000256" key="2">
    <source>
        <dbReference type="ARBA" id="ARBA00022676"/>
    </source>
</evidence>
<evidence type="ECO:0000259" key="4">
    <source>
        <dbReference type="Pfam" id="PF00535"/>
    </source>
</evidence>
<reference evidence="5 6" key="1">
    <citation type="submission" date="2017-04" db="EMBL/GenBank/DDBJ databases">
        <title>Draft Aigarchaeota genome from a New Zealand hot spring.</title>
        <authorList>
            <person name="Reysenbach A.-L."/>
            <person name="Donaho J.A."/>
            <person name="Gerhart J."/>
            <person name="Kelley J.F."/>
            <person name="Kouba K."/>
            <person name="Podar M."/>
            <person name="Stott M."/>
        </authorList>
    </citation>
    <scope>NUCLEOTIDE SEQUENCE [LARGE SCALE GENOMIC DNA]</scope>
    <source>
        <strain evidence="5">NZ13_MG1</strain>
    </source>
</reference>
<proteinExistence type="inferred from homology"/>
<evidence type="ECO:0000313" key="6">
    <source>
        <dbReference type="Proteomes" id="UP000244066"/>
    </source>
</evidence>
<dbReference type="AlphaFoldDB" id="A0A2R7YB61"/>
<evidence type="ECO:0000313" key="5">
    <source>
        <dbReference type="EMBL" id="PUA34122.1"/>
    </source>
</evidence>
<dbReference type="Gene3D" id="3.90.550.10">
    <property type="entry name" value="Spore Coat Polysaccharide Biosynthesis Protein SpsA, Chain A"/>
    <property type="match status" value="1"/>
</dbReference>
<name>A0A2R7YB61_9ARCH</name>
<evidence type="ECO:0000256" key="1">
    <source>
        <dbReference type="ARBA" id="ARBA00006739"/>
    </source>
</evidence>
<dbReference type="InterPro" id="IPR039528">
    <property type="entry name" value="DPM1-like"/>
</dbReference>
<dbReference type="GO" id="GO:0004582">
    <property type="term" value="F:dolichyl-phosphate beta-D-mannosyltransferase activity"/>
    <property type="evidence" value="ECO:0007669"/>
    <property type="project" value="InterPro"/>
</dbReference>
<dbReference type="SUPFAM" id="SSF53448">
    <property type="entry name" value="Nucleotide-diphospho-sugar transferases"/>
    <property type="match status" value="1"/>
</dbReference>
<organism evidence="5 6">
    <name type="scientific">Candidatus Terraquivivens tikiterensis</name>
    <dbReference type="NCBI Taxonomy" id="1980982"/>
    <lineage>
        <taxon>Archaea</taxon>
        <taxon>Nitrososphaerota</taxon>
        <taxon>Candidatus Wolframiiraptoraceae</taxon>
        <taxon>Candidatus Terraquivivens</taxon>
    </lineage>
</organism>
<dbReference type="CDD" id="cd06442">
    <property type="entry name" value="DPM1_like"/>
    <property type="match status" value="1"/>
</dbReference>
<dbReference type="Proteomes" id="UP000244066">
    <property type="component" value="Unassembled WGS sequence"/>
</dbReference>
<dbReference type="InterPro" id="IPR029044">
    <property type="entry name" value="Nucleotide-diphossugar_trans"/>
</dbReference>
<evidence type="ECO:0000256" key="3">
    <source>
        <dbReference type="ARBA" id="ARBA00022679"/>
    </source>
</evidence>
<dbReference type="Pfam" id="PF00535">
    <property type="entry name" value="Glycos_transf_2"/>
    <property type="match status" value="1"/>
</dbReference>
<gene>
    <name evidence="5" type="ORF">B9J98_01705</name>
</gene>
<comment type="caution">
    <text evidence="5">The sequence shown here is derived from an EMBL/GenBank/DDBJ whole genome shotgun (WGS) entry which is preliminary data.</text>
</comment>
<feature type="domain" description="Glycosyltransferase 2-like" evidence="4">
    <location>
        <begin position="11"/>
        <end position="181"/>
    </location>
</feature>
<dbReference type="PANTHER" id="PTHR43398">
    <property type="entry name" value="DOLICHOL-PHOSPHATE MANNOSYLTRANSFERASE SUBUNIT 1"/>
    <property type="match status" value="1"/>
</dbReference>
<comment type="similarity">
    <text evidence="1">Belongs to the glycosyltransferase 2 family.</text>
</comment>